<dbReference type="RefSeq" id="WP_407590259.1">
    <property type="nucleotide sequence ID" value="NZ_JBHDIY010000002.1"/>
</dbReference>
<dbReference type="PANTHER" id="PTHR30085">
    <property type="entry name" value="AMINO ACID ABC TRANSPORTER PERMEASE"/>
    <property type="match status" value="1"/>
</dbReference>
<accession>A0ABW8UN16</accession>
<dbReference type="PANTHER" id="PTHR30085:SF6">
    <property type="entry name" value="ABC TRANSPORTER GLUTAMINE-BINDING PROTEIN GLNH"/>
    <property type="match status" value="1"/>
</dbReference>
<dbReference type="SMART" id="SM00062">
    <property type="entry name" value="PBPb"/>
    <property type="match status" value="1"/>
</dbReference>
<evidence type="ECO:0000259" key="4">
    <source>
        <dbReference type="SMART" id="SM00062"/>
    </source>
</evidence>
<name>A0ABW8UN16_9RHOB</name>
<dbReference type="InterPro" id="IPR051455">
    <property type="entry name" value="Bact_solute-bind_prot3"/>
</dbReference>
<proteinExistence type="inferred from homology"/>
<gene>
    <name evidence="5" type="ORF">ACERZ8_00970</name>
</gene>
<reference evidence="5 6" key="1">
    <citation type="submission" date="2024-08" db="EMBL/GenBank/DDBJ databases">
        <title>Tateyamaria sp. nov., isolated from marine algae.</title>
        <authorList>
            <person name="Choi B.J."/>
            <person name="Kim J.M."/>
            <person name="Lee J.K."/>
            <person name="Choi D.G."/>
            <person name="Bayburt H."/>
            <person name="Baek J.H."/>
            <person name="Han D.M."/>
            <person name="Jeon C.O."/>
        </authorList>
    </citation>
    <scope>NUCLEOTIDE SEQUENCE [LARGE SCALE GENOMIC DNA]</scope>
    <source>
        <strain evidence="5 6">KMU-156</strain>
    </source>
</reference>
<dbReference type="Gene3D" id="3.40.190.10">
    <property type="entry name" value="Periplasmic binding protein-like II"/>
    <property type="match status" value="2"/>
</dbReference>
<organism evidence="5 6">
    <name type="scientific">Tateyamaria armeniaca</name>
    <dbReference type="NCBI Taxonomy" id="2518930"/>
    <lineage>
        <taxon>Bacteria</taxon>
        <taxon>Pseudomonadati</taxon>
        <taxon>Pseudomonadota</taxon>
        <taxon>Alphaproteobacteria</taxon>
        <taxon>Rhodobacterales</taxon>
        <taxon>Roseobacteraceae</taxon>
        <taxon>Tateyamaria</taxon>
    </lineage>
</organism>
<evidence type="ECO:0000256" key="3">
    <source>
        <dbReference type="ARBA" id="ARBA00022729"/>
    </source>
</evidence>
<feature type="domain" description="Solute-binding protein family 3/N-terminal" evidence="4">
    <location>
        <begin position="13"/>
        <end position="241"/>
    </location>
</feature>
<evidence type="ECO:0000313" key="6">
    <source>
        <dbReference type="Proteomes" id="UP001627408"/>
    </source>
</evidence>
<sequence length="258" mass="29230">MSALFLPAVASADLGLCYREDAAPFSYLSDAGEPTGYSVDLCMRVAEELNVAEPRMVKVTSKNRFDYLGKECAILCEATTMTLERRRDMEFSLIVFLTGTALLYPKELPEANYENTQTMTVGLLSDTTTHHRYLSGNLIGGRTWQFDFRTVDSHEIAAEGLRSGELQAYIADREILEFFLEENTQMKEDFQIGLRSLSYEPYALAVATGDDEIRNAIDTTLVHLFRSGEIRDILGEHVPNRRFDPLLMDLFRIQMLPD</sequence>
<dbReference type="Proteomes" id="UP001627408">
    <property type="component" value="Unassembled WGS sequence"/>
</dbReference>
<dbReference type="Pfam" id="PF00497">
    <property type="entry name" value="SBP_bac_3"/>
    <property type="match status" value="1"/>
</dbReference>
<comment type="similarity">
    <text evidence="1">Belongs to the bacterial solute-binding protein 3 family.</text>
</comment>
<comment type="caution">
    <text evidence="5">The sequence shown here is derived from an EMBL/GenBank/DDBJ whole genome shotgun (WGS) entry which is preliminary data.</text>
</comment>
<dbReference type="SUPFAM" id="SSF53850">
    <property type="entry name" value="Periplasmic binding protein-like II"/>
    <property type="match status" value="1"/>
</dbReference>
<evidence type="ECO:0000313" key="5">
    <source>
        <dbReference type="EMBL" id="MFL4468511.1"/>
    </source>
</evidence>
<evidence type="ECO:0000256" key="1">
    <source>
        <dbReference type="ARBA" id="ARBA00010333"/>
    </source>
</evidence>
<dbReference type="EMBL" id="JBHDIY010000002">
    <property type="protein sequence ID" value="MFL4468511.1"/>
    <property type="molecule type" value="Genomic_DNA"/>
</dbReference>
<dbReference type="InterPro" id="IPR001638">
    <property type="entry name" value="Solute-binding_3/MltF_N"/>
</dbReference>
<keyword evidence="6" id="KW-1185">Reference proteome</keyword>
<protein>
    <submittedName>
        <fullName evidence="5">Transporter substrate-binding domain-containing protein</fullName>
    </submittedName>
</protein>
<keyword evidence="2" id="KW-0813">Transport</keyword>
<keyword evidence="3" id="KW-0732">Signal</keyword>
<evidence type="ECO:0000256" key="2">
    <source>
        <dbReference type="ARBA" id="ARBA00022448"/>
    </source>
</evidence>